<comment type="caution">
    <text evidence="3">The sequence shown here is derived from an EMBL/GenBank/DDBJ whole genome shotgun (WGS) entry which is preliminary data.</text>
</comment>
<dbReference type="GO" id="GO:0005634">
    <property type="term" value="C:nucleus"/>
    <property type="evidence" value="ECO:0007669"/>
    <property type="project" value="TreeGrafter"/>
</dbReference>
<evidence type="ECO:0000259" key="1">
    <source>
        <dbReference type="PROSITE" id="PS01179"/>
    </source>
</evidence>
<protein>
    <submittedName>
        <fullName evidence="3">Uncharacterized protein</fullName>
    </submittedName>
</protein>
<dbReference type="GO" id="GO:0005737">
    <property type="term" value="C:cytoplasm"/>
    <property type="evidence" value="ECO:0007669"/>
    <property type="project" value="TreeGrafter"/>
</dbReference>
<dbReference type="InterPro" id="IPR001478">
    <property type="entry name" value="PDZ"/>
</dbReference>
<dbReference type="GO" id="GO:0008277">
    <property type="term" value="P:regulation of G protein-coupled receptor signaling pathway"/>
    <property type="evidence" value="ECO:0007669"/>
    <property type="project" value="TreeGrafter"/>
</dbReference>
<name>A0AAW1VDD6_9CUCU</name>
<dbReference type="InterPro" id="IPR036034">
    <property type="entry name" value="PDZ_sf"/>
</dbReference>
<dbReference type="Gene3D" id="2.30.42.10">
    <property type="match status" value="1"/>
</dbReference>
<sequence length="691" mass="77705">MHPNRRRKKRPNYGIRTVEVARGPNGFGFTISGQQPCILSCIVKDSPADHAGLRAGDFLISVNDVSVSKTTHDAVVNLIGSCVAPIKMTIAENYYSDSSDEELEVSRIITCRKPKHKPRPNRMNRVENRKINNAVTQMKTAGQNYMLKYSNGMKDALNPLNLSNNAEEQASSTEYKALVGYLGAIEAPKQFTTDGRLKGLSLDEQGGPIEYKALVGYLGTIEMPKQLSPDTRLQTVCNCIRKLRQEKRSPTAVLMTVLPTCLTLKNSSNHILAIYPTNRVVYVGSARDKDSRYFGLVTSAICDLSPKENSDEWDKELNIKRSNANVGISNSCHIFVTDPKLIDHNVHMQKAEAFNIICSIDPISGRCLEFPKDSLYIVSLIQSMYKLQCDMQNIKCNRVEDRGVHLMANSPQPSASSNSDSGIGFRDDFNTISDRIVLVEFPAKELGYTGNNNTQDIMEVSLNNDGRRNAQRINETHRPNFEFTKPNELLKMVLNNEKKPLNNMHNLRAYERVSIKNSFGDAKTENTKNSNEIEARLNNFSNVDKLNCRSLLLGKLERNVSPSSFTSSDDNTKTMELGNTVEHRSFNEREVSNAFNYDRREVSDAFNFDRPEIVGERFDDDRSHQCLSFVSNSEDLEFKRSADNLSMCSSKSLEFGNAMSVFKTPNAAFFDRKAKQPAKLALSCDNLDRRE</sequence>
<evidence type="ECO:0000313" key="3">
    <source>
        <dbReference type="EMBL" id="KAK9891096.1"/>
    </source>
</evidence>
<dbReference type="EMBL" id="JARQZJ010000127">
    <property type="protein sequence ID" value="KAK9891096.1"/>
    <property type="molecule type" value="Genomic_DNA"/>
</dbReference>
<proteinExistence type="predicted"/>
<keyword evidence="4" id="KW-1185">Reference proteome</keyword>
<dbReference type="CDD" id="cd06710">
    <property type="entry name" value="PDZ_RGS12-like"/>
    <property type="match status" value="1"/>
</dbReference>
<dbReference type="Proteomes" id="UP001431783">
    <property type="component" value="Unassembled WGS sequence"/>
</dbReference>
<feature type="domain" description="PID" evidence="1">
    <location>
        <begin position="215"/>
        <end position="335"/>
    </location>
</feature>
<dbReference type="InterPro" id="IPR006020">
    <property type="entry name" value="PTB/PI_dom"/>
</dbReference>
<dbReference type="GO" id="GO:0005886">
    <property type="term" value="C:plasma membrane"/>
    <property type="evidence" value="ECO:0007669"/>
    <property type="project" value="TreeGrafter"/>
</dbReference>
<reference evidence="3 4" key="1">
    <citation type="submission" date="2023-03" db="EMBL/GenBank/DDBJ databases">
        <title>Genome insight into feeding habits of ladybird beetles.</title>
        <authorList>
            <person name="Li H.-S."/>
            <person name="Huang Y.-H."/>
            <person name="Pang H."/>
        </authorList>
    </citation>
    <scope>NUCLEOTIDE SEQUENCE [LARGE SCALE GENOMIC DNA]</scope>
    <source>
        <strain evidence="3">SYSU_2023b</strain>
        <tissue evidence="3">Whole body</tissue>
    </source>
</reference>
<dbReference type="InterPro" id="IPR046995">
    <property type="entry name" value="RGS10/12/14-like"/>
</dbReference>
<dbReference type="Gene3D" id="2.30.29.30">
    <property type="entry name" value="Pleckstrin-homology domain (PH domain)/Phosphotyrosine-binding domain (PTB)"/>
    <property type="match status" value="1"/>
</dbReference>
<dbReference type="PROSITE" id="PS01179">
    <property type="entry name" value="PID"/>
    <property type="match status" value="1"/>
</dbReference>
<dbReference type="AlphaFoldDB" id="A0AAW1VDD6"/>
<organism evidence="3 4">
    <name type="scientific">Henosepilachna vigintioctopunctata</name>
    <dbReference type="NCBI Taxonomy" id="420089"/>
    <lineage>
        <taxon>Eukaryota</taxon>
        <taxon>Metazoa</taxon>
        <taxon>Ecdysozoa</taxon>
        <taxon>Arthropoda</taxon>
        <taxon>Hexapoda</taxon>
        <taxon>Insecta</taxon>
        <taxon>Pterygota</taxon>
        <taxon>Neoptera</taxon>
        <taxon>Endopterygota</taxon>
        <taxon>Coleoptera</taxon>
        <taxon>Polyphaga</taxon>
        <taxon>Cucujiformia</taxon>
        <taxon>Coccinelloidea</taxon>
        <taxon>Coccinellidae</taxon>
        <taxon>Epilachninae</taxon>
        <taxon>Epilachnini</taxon>
        <taxon>Henosepilachna</taxon>
    </lineage>
</organism>
<dbReference type="InterPro" id="IPR011993">
    <property type="entry name" value="PH-like_dom_sf"/>
</dbReference>
<dbReference type="SUPFAM" id="SSF50729">
    <property type="entry name" value="PH domain-like"/>
    <property type="match status" value="1"/>
</dbReference>
<dbReference type="GO" id="GO:0005096">
    <property type="term" value="F:GTPase activator activity"/>
    <property type="evidence" value="ECO:0007669"/>
    <property type="project" value="InterPro"/>
</dbReference>
<dbReference type="SUPFAM" id="SSF50156">
    <property type="entry name" value="PDZ domain-like"/>
    <property type="match status" value="1"/>
</dbReference>
<dbReference type="PANTHER" id="PTHR45945">
    <property type="entry name" value="REGULATOR OF G-PROTEIN SIGNALING LOCO"/>
    <property type="match status" value="1"/>
</dbReference>
<gene>
    <name evidence="3" type="ORF">WA026_013415</name>
</gene>
<dbReference type="Pfam" id="PF00595">
    <property type="entry name" value="PDZ"/>
    <property type="match status" value="1"/>
</dbReference>
<feature type="domain" description="PDZ" evidence="2">
    <location>
        <begin position="17"/>
        <end position="94"/>
    </location>
</feature>
<dbReference type="PROSITE" id="PS50106">
    <property type="entry name" value="PDZ"/>
    <property type="match status" value="1"/>
</dbReference>
<evidence type="ECO:0000259" key="2">
    <source>
        <dbReference type="PROSITE" id="PS50106"/>
    </source>
</evidence>
<dbReference type="PANTHER" id="PTHR45945:SF3">
    <property type="entry name" value="REGULATOR OF G-PROTEIN SIGNALING LOCO"/>
    <property type="match status" value="1"/>
</dbReference>
<accession>A0AAW1VDD6</accession>
<evidence type="ECO:0000313" key="4">
    <source>
        <dbReference type="Proteomes" id="UP001431783"/>
    </source>
</evidence>
<dbReference type="SMART" id="SM00228">
    <property type="entry name" value="PDZ"/>
    <property type="match status" value="1"/>
</dbReference>